<accession>A0ABW0KIP5</accession>
<proteinExistence type="predicted"/>
<sequence>MEHVYLRRQVRPKRRHGACLPTATGTAQEAAWSMFTCAVECGPRGSAEHVYLTATGEAQEAAWSMFTCDDRCGPRGSAESVYLRRQVRAQEQRGACLPAATGAGPRGGMGVFLRRQVQLPRALNIS</sequence>
<evidence type="ECO:0000313" key="2">
    <source>
        <dbReference type="Proteomes" id="UP001596044"/>
    </source>
</evidence>
<dbReference type="EMBL" id="JBHSMJ010000054">
    <property type="protein sequence ID" value="MFC5452497.1"/>
    <property type="molecule type" value="Genomic_DNA"/>
</dbReference>
<dbReference type="RefSeq" id="WP_377526745.1">
    <property type="nucleotide sequence ID" value="NZ_JBHSMJ010000054.1"/>
</dbReference>
<organism evidence="1 2">
    <name type="scientific">Paenibacillus aestuarii</name>
    <dbReference type="NCBI Taxonomy" id="516965"/>
    <lineage>
        <taxon>Bacteria</taxon>
        <taxon>Bacillati</taxon>
        <taxon>Bacillota</taxon>
        <taxon>Bacilli</taxon>
        <taxon>Bacillales</taxon>
        <taxon>Paenibacillaceae</taxon>
        <taxon>Paenibacillus</taxon>
    </lineage>
</organism>
<evidence type="ECO:0000313" key="1">
    <source>
        <dbReference type="EMBL" id="MFC5452497.1"/>
    </source>
</evidence>
<reference evidence="2" key="1">
    <citation type="journal article" date="2019" name="Int. J. Syst. Evol. Microbiol.">
        <title>The Global Catalogue of Microorganisms (GCM) 10K type strain sequencing project: providing services to taxonomists for standard genome sequencing and annotation.</title>
        <authorList>
            <consortium name="The Broad Institute Genomics Platform"/>
            <consortium name="The Broad Institute Genome Sequencing Center for Infectious Disease"/>
            <person name="Wu L."/>
            <person name="Ma J."/>
        </authorList>
    </citation>
    <scope>NUCLEOTIDE SEQUENCE [LARGE SCALE GENOMIC DNA]</scope>
    <source>
        <strain evidence="2">KACC 11904</strain>
    </source>
</reference>
<comment type="caution">
    <text evidence="1">The sequence shown here is derived from an EMBL/GenBank/DDBJ whole genome shotgun (WGS) entry which is preliminary data.</text>
</comment>
<keyword evidence="2" id="KW-1185">Reference proteome</keyword>
<name>A0ABW0KIP5_9BACL</name>
<dbReference type="Proteomes" id="UP001596044">
    <property type="component" value="Unassembled WGS sequence"/>
</dbReference>
<protein>
    <submittedName>
        <fullName evidence="1">Uncharacterized protein</fullName>
    </submittedName>
</protein>
<gene>
    <name evidence="1" type="ORF">ACFPOG_30280</name>
</gene>